<dbReference type="EMBL" id="BMVB01000006">
    <property type="protein sequence ID" value="GHC45967.1"/>
    <property type="molecule type" value="Genomic_DNA"/>
</dbReference>
<evidence type="ECO:0000256" key="1">
    <source>
        <dbReference type="SAM" id="MobiDB-lite"/>
    </source>
</evidence>
<gene>
    <name evidence="4" type="ORF">GCM10010507_21560</name>
</gene>
<feature type="transmembrane region" description="Helical" evidence="2">
    <location>
        <begin position="89"/>
        <end position="107"/>
    </location>
</feature>
<accession>A0A918TGZ5</accession>
<feature type="compositionally biased region" description="Low complexity" evidence="1">
    <location>
        <begin position="339"/>
        <end position="354"/>
    </location>
</feature>
<feature type="region of interest" description="Disordered" evidence="1">
    <location>
        <begin position="132"/>
        <end position="154"/>
    </location>
</feature>
<feature type="region of interest" description="Disordered" evidence="1">
    <location>
        <begin position="1"/>
        <end position="82"/>
    </location>
</feature>
<feature type="compositionally biased region" description="Pro residues" evidence="1">
    <location>
        <begin position="327"/>
        <end position="338"/>
    </location>
</feature>
<dbReference type="RefSeq" id="WP_229844722.1">
    <property type="nucleotide sequence ID" value="NZ_BMVB01000006.1"/>
</dbReference>
<evidence type="ECO:0000313" key="5">
    <source>
        <dbReference type="Proteomes" id="UP000646244"/>
    </source>
</evidence>
<feature type="compositionally biased region" description="Pro residues" evidence="1">
    <location>
        <begin position="1"/>
        <end position="19"/>
    </location>
</feature>
<reference evidence="4" key="2">
    <citation type="submission" date="2020-09" db="EMBL/GenBank/DDBJ databases">
        <authorList>
            <person name="Sun Q."/>
            <person name="Ohkuma M."/>
        </authorList>
    </citation>
    <scope>NUCLEOTIDE SEQUENCE</scope>
    <source>
        <strain evidence="4">JCM 4633</strain>
    </source>
</reference>
<dbReference type="AlphaFoldDB" id="A0A918TGZ5"/>
<organism evidence="4 5">
    <name type="scientific">Streptomyces cinnamoneus</name>
    <name type="common">Streptoverticillium cinnamoneum</name>
    <dbReference type="NCBI Taxonomy" id="53446"/>
    <lineage>
        <taxon>Bacteria</taxon>
        <taxon>Bacillati</taxon>
        <taxon>Actinomycetota</taxon>
        <taxon>Actinomycetes</taxon>
        <taxon>Kitasatosporales</taxon>
        <taxon>Streptomycetaceae</taxon>
        <taxon>Streptomyces</taxon>
        <taxon>Streptomyces cinnamoneus group</taxon>
    </lineage>
</organism>
<proteinExistence type="predicted"/>
<sequence length="379" mass="38441">MSSEPPSEPRPTGPPPGPLPGRGTPSSGDHEPTRTDWGAQPSDTSGGPSGGRSGTEPPRRGGGGGGGSEGPRGEGPGGRPRPPWWRSRAVLVSGAVVVAAALAVYFFRQSGGTGEVFLQSASADGRDPFTKSTARGYGSEASAAPAVPPATGGGVRTVPGSKPGLYGGTRNYASCDVERQIGFLNQDKAKARAFEGAAGIPQGTLAGFLRGLTPVALRADTRVTNHGYHDGSPTSFQSVLQAGTAVLVDERGVPRVRCACGNPLKAPVAVKGTLKAKGDSWPSYRPSELVAVDSADSDLASLVLYDTENRQWFERPSGSNGDEDQPVTPPKDGVPPGPTTSGSTGPSKSATPSPSSVPPSSPHPAVSSPAYGAPAVRPN</sequence>
<feature type="domain" description="DUF6777" evidence="3">
    <location>
        <begin position="156"/>
        <end position="318"/>
    </location>
</feature>
<keyword evidence="2" id="KW-0472">Membrane</keyword>
<dbReference type="InterPro" id="IPR046704">
    <property type="entry name" value="DUF6777"/>
</dbReference>
<feature type="compositionally biased region" description="Gly residues" evidence="1">
    <location>
        <begin position="60"/>
        <end position="78"/>
    </location>
</feature>
<protein>
    <recommendedName>
        <fullName evidence="3">DUF6777 domain-containing protein</fullName>
    </recommendedName>
</protein>
<name>A0A918TGZ5_STRCJ</name>
<dbReference type="Pfam" id="PF20568">
    <property type="entry name" value="DUF6777"/>
    <property type="match status" value="1"/>
</dbReference>
<evidence type="ECO:0000313" key="4">
    <source>
        <dbReference type="EMBL" id="GHC45967.1"/>
    </source>
</evidence>
<keyword evidence="2" id="KW-1133">Transmembrane helix</keyword>
<feature type="region of interest" description="Disordered" evidence="1">
    <location>
        <begin position="312"/>
        <end position="379"/>
    </location>
</feature>
<evidence type="ECO:0000259" key="3">
    <source>
        <dbReference type="Pfam" id="PF20568"/>
    </source>
</evidence>
<keyword evidence="2" id="KW-0812">Transmembrane</keyword>
<comment type="caution">
    <text evidence="4">The sequence shown here is derived from an EMBL/GenBank/DDBJ whole genome shotgun (WGS) entry which is preliminary data.</text>
</comment>
<reference evidence="4" key="1">
    <citation type="journal article" date="2014" name="Int. J. Syst. Evol. Microbiol.">
        <title>Complete genome sequence of Corynebacterium casei LMG S-19264T (=DSM 44701T), isolated from a smear-ripened cheese.</title>
        <authorList>
            <consortium name="US DOE Joint Genome Institute (JGI-PGF)"/>
            <person name="Walter F."/>
            <person name="Albersmeier A."/>
            <person name="Kalinowski J."/>
            <person name="Ruckert C."/>
        </authorList>
    </citation>
    <scope>NUCLEOTIDE SEQUENCE</scope>
    <source>
        <strain evidence="4">JCM 4633</strain>
    </source>
</reference>
<dbReference type="Proteomes" id="UP000646244">
    <property type="component" value="Unassembled WGS sequence"/>
</dbReference>
<evidence type="ECO:0000256" key="2">
    <source>
        <dbReference type="SAM" id="Phobius"/>
    </source>
</evidence>